<reference evidence="5 6" key="1">
    <citation type="submission" date="2024-03" db="EMBL/GenBank/DDBJ databases">
        <title>Genome-scale model development and genomic sequencing of the oleaginous clade Lipomyces.</title>
        <authorList>
            <consortium name="Lawrence Berkeley National Laboratory"/>
            <person name="Czajka J.J."/>
            <person name="Han Y."/>
            <person name="Kim J."/>
            <person name="Mondo S.J."/>
            <person name="Hofstad B.A."/>
            <person name="Robles A."/>
            <person name="Haridas S."/>
            <person name="Riley R."/>
            <person name="LaButti K."/>
            <person name="Pangilinan J."/>
            <person name="Andreopoulos W."/>
            <person name="Lipzen A."/>
            <person name="Yan J."/>
            <person name="Wang M."/>
            <person name="Ng V."/>
            <person name="Grigoriev I.V."/>
            <person name="Spatafora J.W."/>
            <person name="Magnuson J.K."/>
            <person name="Baker S.E."/>
            <person name="Pomraning K.R."/>
        </authorList>
    </citation>
    <scope>NUCLEOTIDE SEQUENCE [LARGE SCALE GENOMIC DNA]</scope>
    <source>
        <strain evidence="5 6">Phaff 52-87</strain>
    </source>
</reference>
<keyword evidence="4" id="KW-0408">Iron</keyword>
<dbReference type="PANTHER" id="PTHR46300:SF9">
    <property type="entry name" value="P450, PUTATIVE-RELATED"/>
    <property type="match status" value="1"/>
</dbReference>
<comment type="similarity">
    <text evidence="1">Belongs to the cytochrome P450 family.</text>
</comment>
<evidence type="ECO:0000256" key="2">
    <source>
        <dbReference type="ARBA" id="ARBA00022723"/>
    </source>
</evidence>
<dbReference type="EMBL" id="JBBJBU010000006">
    <property type="protein sequence ID" value="KAK7205062.1"/>
    <property type="molecule type" value="Genomic_DNA"/>
</dbReference>
<accession>A0ABR1F5H4</accession>
<name>A0ABR1F5H4_9ASCO</name>
<evidence type="ECO:0000256" key="1">
    <source>
        <dbReference type="ARBA" id="ARBA00010617"/>
    </source>
</evidence>
<evidence type="ECO:0000313" key="5">
    <source>
        <dbReference type="EMBL" id="KAK7205062.1"/>
    </source>
</evidence>
<keyword evidence="3" id="KW-0560">Oxidoreductase</keyword>
<dbReference type="InterPro" id="IPR002401">
    <property type="entry name" value="Cyt_P450_E_grp-I"/>
</dbReference>
<keyword evidence="6" id="KW-1185">Reference proteome</keyword>
<dbReference type="Proteomes" id="UP001498771">
    <property type="component" value="Unassembled WGS sequence"/>
</dbReference>
<proteinExistence type="inferred from homology"/>
<dbReference type="RefSeq" id="XP_064768095.1">
    <property type="nucleotide sequence ID" value="XM_064910663.1"/>
</dbReference>
<keyword evidence="2" id="KW-0479">Metal-binding</keyword>
<dbReference type="InterPro" id="IPR050364">
    <property type="entry name" value="Cytochrome_P450_fung"/>
</dbReference>
<sequence length="506" mass="57106">MFPLPLYVWPLTFVAAIIIHSELTRLRTRIKGFSGPPGYPIVGNIPQVSRNASEQYRRWAAKYGPIYQISLGCVNVLVVNSAEAANKVFIRHSNATNSRPMFYTFHGVVSKTAGFTIGTSPYSDSLKRRRKAAASALNRPAVSSYSPHIDRETRHFIADAYKLGRGGEVGIYPLPLIQRLSLNLSLTLNWGERIESIEDPLFKEITEVEEYVSKFRSTTGNLQDYIPLLRFNPFSRSTARARAMRARRDVYIKKFSAEHADRLRNDSLDTSCIQSKISTDTEAKLTEQELLSLSLTMVAGGLDTITTLVSWALPLLALRQDIQAKAYAEIRKMYPRPNQILCSSMDDQKCLYVVALVRELLRMYTPLRLALPRETTAEFVVDGKVIPPQTVIFLNAWACNMDPKLWKDPFMFRPERFLDKDGASLPIYTYGQGSRMCPGYILGNRELYLLFMRLLSAFQICADEDEQVDCDPLTGLDDPASLVSCPKPYKIRFVARDAKALETALG</sequence>
<comment type="caution">
    <text evidence="5">The sequence shown here is derived from an EMBL/GenBank/DDBJ whole genome shotgun (WGS) entry which is preliminary data.</text>
</comment>
<gene>
    <name evidence="5" type="ORF">BZA70DRAFT_248233</name>
</gene>
<evidence type="ECO:0000256" key="4">
    <source>
        <dbReference type="ARBA" id="ARBA00023004"/>
    </source>
</evidence>
<evidence type="ECO:0000256" key="3">
    <source>
        <dbReference type="ARBA" id="ARBA00023002"/>
    </source>
</evidence>
<dbReference type="Gene3D" id="1.10.630.10">
    <property type="entry name" value="Cytochrome P450"/>
    <property type="match status" value="1"/>
</dbReference>
<dbReference type="PANTHER" id="PTHR46300">
    <property type="entry name" value="P450, PUTATIVE (EUROFUNG)-RELATED-RELATED"/>
    <property type="match status" value="1"/>
</dbReference>
<protein>
    <submittedName>
        <fullName evidence="5">3-hydroxyphenylacetate 6 hydroxylase</fullName>
    </submittedName>
</protein>
<dbReference type="PRINTS" id="PR00385">
    <property type="entry name" value="P450"/>
</dbReference>
<dbReference type="GeneID" id="90036175"/>
<dbReference type="Pfam" id="PF00067">
    <property type="entry name" value="p450"/>
    <property type="match status" value="1"/>
</dbReference>
<dbReference type="InterPro" id="IPR001128">
    <property type="entry name" value="Cyt_P450"/>
</dbReference>
<dbReference type="InterPro" id="IPR036396">
    <property type="entry name" value="Cyt_P450_sf"/>
</dbReference>
<evidence type="ECO:0000313" key="6">
    <source>
        <dbReference type="Proteomes" id="UP001498771"/>
    </source>
</evidence>
<dbReference type="PRINTS" id="PR00463">
    <property type="entry name" value="EP450I"/>
</dbReference>
<dbReference type="SUPFAM" id="SSF48264">
    <property type="entry name" value="Cytochrome P450"/>
    <property type="match status" value="1"/>
</dbReference>
<organism evidence="5 6">
    <name type="scientific">Myxozyma melibiosi</name>
    <dbReference type="NCBI Taxonomy" id="54550"/>
    <lineage>
        <taxon>Eukaryota</taxon>
        <taxon>Fungi</taxon>
        <taxon>Dikarya</taxon>
        <taxon>Ascomycota</taxon>
        <taxon>Saccharomycotina</taxon>
        <taxon>Lipomycetes</taxon>
        <taxon>Lipomycetales</taxon>
        <taxon>Lipomycetaceae</taxon>
        <taxon>Myxozyma</taxon>
    </lineage>
</organism>